<accession>A0A7K3TJB2</accession>
<feature type="transmembrane region" description="Helical" evidence="1">
    <location>
        <begin position="314"/>
        <end position="332"/>
    </location>
</feature>
<dbReference type="SUPFAM" id="SSF53448">
    <property type="entry name" value="Nucleotide-diphospho-sugar transferases"/>
    <property type="match status" value="1"/>
</dbReference>
<name>A0A7K3TJB2_9BIFI</name>
<organism evidence="3 4">
    <name type="scientific">Bifidobacterium avesanii</name>
    <dbReference type="NCBI Taxonomy" id="1798157"/>
    <lineage>
        <taxon>Bacteria</taxon>
        <taxon>Bacillati</taxon>
        <taxon>Actinomycetota</taxon>
        <taxon>Actinomycetes</taxon>
        <taxon>Bifidobacteriales</taxon>
        <taxon>Bifidobacteriaceae</taxon>
        <taxon>Bifidobacterium</taxon>
    </lineage>
</organism>
<evidence type="ECO:0000256" key="1">
    <source>
        <dbReference type="SAM" id="Phobius"/>
    </source>
</evidence>
<dbReference type="Proteomes" id="UP000469763">
    <property type="component" value="Unassembled WGS sequence"/>
</dbReference>
<dbReference type="OrthoDB" id="3171021at2"/>
<keyword evidence="1" id="KW-1133">Transmembrane helix</keyword>
<sequence length="343" mass="40474">MPLLSIIVPVYNSEKYLSICLDSLVNQTFSDFEIIIIDDGSSDKSIEICKEFSASDNRILYFRKENGGVSSARNLGIKHAKGKYITFVDADDYLDKEILEHAISDISNYDLIQWDYSIIPSNYDKQHFIFANNISKDTLFANAIYKFDQECDLGNYFRACWGKIFRTSLIVDNDILFPEDIYIGEDAIFLLNYLSYSNLVKIIPEKGYYYRYDMQSATKRYKTDLLQQSLYQLESFCQFIDSHGLCDDVYVVSSLENFEWLIFDSLINNNLKGFKAGKISIFSFFNDSFVWFRLLKNIRKRYSNVNEVYLNYKLYYRFSNLYLIILFIYIFNRLYSKFLRMKG</sequence>
<dbReference type="Pfam" id="PF00535">
    <property type="entry name" value="Glycos_transf_2"/>
    <property type="match status" value="1"/>
</dbReference>
<comment type="caution">
    <text evidence="3">The sequence shown here is derived from an EMBL/GenBank/DDBJ whole genome shotgun (WGS) entry which is preliminary data.</text>
</comment>
<dbReference type="CDD" id="cd00761">
    <property type="entry name" value="Glyco_tranf_GTA_type"/>
    <property type="match status" value="1"/>
</dbReference>
<keyword evidence="4" id="KW-1185">Reference proteome</keyword>
<evidence type="ECO:0000259" key="2">
    <source>
        <dbReference type="Pfam" id="PF00535"/>
    </source>
</evidence>
<keyword evidence="1" id="KW-0812">Transmembrane</keyword>
<dbReference type="RefSeq" id="WP_152351088.1">
    <property type="nucleotide sequence ID" value="NZ_WBSN01000022.1"/>
</dbReference>
<dbReference type="InterPro" id="IPR029044">
    <property type="entry name" value="Nucleotide-diphossugar_trans"/>
</dbReference>
<proteinExistence type="predicted"/>
<evidence type="ECO:0000313" key="4">
    <source>
        <dbReference type="Proteomes" id="UP000469763"/>
    </source>
</evidence>
<dbReference type="PANTHER" id="PTHR22916">
    <property type="entry name" value="GLYCOSYLTRANSFERASE"/>
    <property type="match status" value="1"/>
</dbReference>
<dbReference type="AlphaFoldDB" id="A0A7K3TJB2"/>
<feature type="domain" description="Glycosyltransferase 2-like" evidence="2">
    <location>
        <begin position="5"/>
        <end position="141"/>
    </location>
</feature>
<dbReference type="InterPro" id="IPR001173">
    <property type="entry name" value="Glyco_trans_2-like"/>
</dbReference>
<keyword evidence="3" id="KW-0808">Transferase</keyword>
<evidence type="ECO:0000313" key="3">
    <source>
        <dbReference type="EMBL" id="NEG79205.1"/>
    </source>
</evidence>
<reference evidence="3 4" key="1">
    <citation type="submission" date="2019-10" db="EMBL/GenBank/DDBJ databases">
        <title>Bifidobacterium from non-human primates.</title>
        <authorList>
            <person name="Modesto M."/>
        </authorList>
    </citation>
    <scope>NUCLEOTIDE SEQUENCE [LARGE SCALE GENOMIC DNA]</scope>
    <source>
        <strain evidence="3 4">TREC</strain>
    </source>
</reference>
<dbReference type="PANTHER" id="PTHR22916:SF3">
    <property type="entry name" value="UDP-GLCNAC:BETAGAL BETA-1,3-N-ACETYLGLUCOSAMINYLTRANSFERASE-LIKE PROTEIN 1"/>
    <property type="match status" value="1"/>
</dbReference>
<dbReference type="GO" id="GO:0016758">
    <property type="term" value="F:hexosyltransferase activity"/>
    <property type="evidence" value="ECO:0007669"/>
    <property type="project" value="UniProtKB-ARBA"/>
</dbReference>
<protein>
    <submittedName>
        <fullName evidence="3">Glycosyltransferase</fullName>
    </submittedName>
</protein>
<keyword evidence="1" id="KW-0472">Membrane</keyword>
<dbReference type="Gene3D" id="3.90.550.10">
    <property type="entry name" value="Spore Coat Polysaccharide Biosynthesis Protein SpsA, Chain A"/>
    <property type="match status" value="1"/>
</dbReference>
<dbReference type="EMBL" id="WHZY01000019">
    <property type="protein sequence ID" value="NEG79205.1"/>
    <property type="molecule type" value="Genomic_DNA"/>
</dbReference>
<gene>
    <name evidence="3" type="ORF">GFD22_09535</name>
</gene>